<dbReference type="CTD" id="9809714"/>
<name>A0A6A5H0M1_CAERE</name>
<dbReference type="Pfam" id="PF07735">
    <property type="entry name" value="FBA_2"/>
    <property type="match status" value="1"/>
</dbReference>
<reference evidence="2 3" key="1">
    <citation type="submission" date="2019-12" db="EMBL/GenBank/DDBJ databases">
        <title>Chromosome-level assembly of the Caenorhabditis remanei genome.</title>
        <authorList>
            <person name="Teterina A.A."/>
            <person name="Willis J.H."/>
            <person name="Phillips P.C."/>
        </authorList>
    </citation>
    <scope>NUCLEOTIDE SEQUENCE [LARGE SCALE GENOMIC DNA]</scope>
    <source>
        <strain evidence="2 3">PX506</strain>
        <tissue evidence="2">Whole organism</tissue>
    </source>
</reference>
<protein>
    <recommendedName>
        <fullName evidence="1">F-box domain-containing protein</fullName>
    </recommendedName>
</protein>
<dbReference type="RefSeq" id="XP_003104932.2">
    <property type="nucleotide sequence ID" value="XM_003104884.2"/>
</dbReference>
<dbReference type="InterPro" id="IPR001810">
    <property type="entry name" value="F-box_dom"/>
</dbReference>
<sequence>MTVGDSPFPLLRLPSLLFRHVARYMENIDRLALSYVSNRTKSLVISIDLKCTEVMIQIEETIFVRIDFPSYDNLICTFEDCPENGESKVHRLRDTREGFTFHKPEYRLEDSLSHIFEIYHQPNIVTVSIRRLLPDMEGFRRCIKSFSGLYISRDLTDIETWNILKTFKPEKGLFLDHIPFGNDKGMFHEFLIQSLEAIELRWNNIPLDCLLITNSEFIKIITPKINEKVLNRFIKHWINGSNPRLKHLELWCPKSLSEINLSVVLKGIRHQEIPETYRRSFKGLDCTIHVDGGYDIRRKDGTVATVWSYDQENFDFFVWI</sequence>
<dbReference type="InterPro" id="IPR012885">
    <property type="entry name" value="F-box_Sdz-33"/>
</dbReference>
<dbReference type="AlphaFoldDB" id="A0A6A5H0M1"/>
<dbReference type="Pfam" id="PF00646">
    <property type="entry name" value="F-box"/>
    <property type="match status" value="1"/>
</dbReference>
<dbReference type="EMBL" id="WUAV01000003">
    <property type="protein sequence ID" value="KAF1760042.1"/>
    <property type="molecule type" value="Genomic_DNA"/>
</dbReference>
<dbReference type="PANTHER" id="PTHR22899:SF0">
    <property type="entry name" value="F-BOX ASSOCIATED DOMAIN-CONTAINING PROTEIN-RELATED"/>
    <property type="match status" value="1"/>
</dbReference>
<proteinExistence type="predicted"/>
<dbReference type="PROSITE" id="PS50181">
    <property type="entry name" value="FBOX"/>
    <property type="match status" value="1"/>
</dbReference>
<accession>A0A6A5H0M1</accession>
<evidence type="ECO:0000313" key="3">
    <source>
        <dbReference type="Proteomes" id="UP000483820"/>
    </source>
</evidence>
<dbReference type="Proteomes" id="UP000483820">
    <property type="component" value="Chromosome III"/>
</dbReference>
<gene>
    <name evidence="2" type="ORF">GCK72_008288</name>
</gene>
<dbReference type="PANTHER" id="PTHR22899">
    <property type="entry name" value="CYCLIN-RELATED F-BOX FAMILY"/>
    <property type="match status" value="1"/>
</dbReference>
<evidence type="ECO:0000259" key="1">
    <source>
        <dbReference type="PROSITE" id="PS50181"/>
    </source>
</evidence>
<dbReference type="GeneID" id="9809714"/>
<dbReference type="InterPro" id="IPR053222">
    <property type="entry name" value="Zygotic_Embryogenesis-Asso"/>
</dbReference>
<comment type="caution">
    <text evidence="2">The sequence shown here is derived from an EMBL/GenBank/DDBJ whole genome shotgun (WGS) entry which is preliminary data.</text>
</comment>
<feature type="domain" description="F-box" evidence="1">
    <location>
        <begin position="7"/>
        <end position="58"/>
    </location>
</feature>
<organism evidence="2 3">
    <name type="scientific">Caenorhabditis remanei</name>
    <name type="common">Caenorhabditis vulgaris</name>
    <dbReference type="NCBI Taxonomy" id="31234"/>
    <lineage>
        <taxon>Eukaryota</taxon>
        <taxon>Metazoa</taxon>
        <taxon>Ecdysozoa</taxon>
        <taxon>Nematoda</taxon>
        <taxon>Chromadorea</taxon>
        <taxon>Rhabditida</taxon>
        <taxon>Rhabditina</taxon>
        <taxon>Rhabditomorpha</taxon>
        <taxon>Rhabditoidea</taxon>
        <taxon>Rhabditidae</taxon>
        <taxon>Peloderinae</taxon>
        <taxon>Caenorhabditis</taxon>
    </lineage>
</organism>
<evidence type="ECO:0000313" key="2">
    <source>
        <dbReference type="EMBL" id="KAF1760042.1"/>
    </source>
</evidence>
<dbReference type="KEGG" id="crq:GCK72_008288"/>